<proteinExistence type="predicted"/>
<gene>
    <name evidence="1" type="ORF">HX837_01160</name>
</gene>
<organism evidence="1 2">
    <name type="scientific">Marine Group I thaumarchaeote</name>
    <dbReference type="NCBI Taxonomy" id="2511932"/>
    <lineage>
        <taxon>Archaea</taxon>
        <taxon>Nitrososphaerota</taxon>
        <taxon>Marine Group I</taxon>
    </lineage>
</organism>
<accession>A0A7K4MPH4</accession>
<dbReference type="Proteomes" id="UP000523105">
    <property type="component" value="Unassembled WGS sequence"/>
</dbReference>
<protein>
    <submittedName>
        <fullName evidence="1">Uncharacterized protein</fullName>
    </submittedName>
</protein>
<dbReference type="Pfam" id="PF08199">
    <property type="entry name" value="E2"/>
    <property type="match status" value="1"/>
</dbReference>
<evidence type="ECO:0000313" key="1">
    <source>
        <dbReference type="EMBL" id="NWJ42824.1"/>
    </source>
</evidence>
<reference evidence="1 2" key="1">
    <citation type="journal article" date="2019" name="Environ. Microbiol.">
        <title>Genomics insights into ecotype formation of ammonia-oxidizing archaea in the deep ocean.</title>
        <authorList>
            <person name="Wang Y."/>
            <person name="Huang J.M."/>
            <person name="Cui G.J."/>
            <person name="Nunoura T."/>
            <person name="Takaki Y."/>
            <person name="Li W.L."/>
            <person name="Li J."/>
            <person name="Gao Z.M."/>
            <person name="Takai K."/>
            <person name="Zhang A.Q."/>
            <person name="Stepanauskas R."/>
        </authorList>
    </citation>
    <scope>NUCLEOTIDE SEQUENCE [LARGE SCALE GENOMIC DNA]</scope>
    <source>
        <strain evidence="1 2">L15b</strain>
    </source>
</reference>
<sequence length="24" mass="2972">MKNRLIIDNYSNFCEIFSFKIYLV</sequence>
<name>A0A7K4MPH4_9ARCH</name>
<dbReference type="AlphaFoldDB" id="A0A7K4MPH4"/>
<comment type="caution">
    <text evidence="1">The sequence shown here is derived from an EMBL/GenBank/DDBJ whole genome shotgun (WGS) entry which is preliminary data.</text>
</comment>
<dbReference type="EMBL" id="JACASV010000004">
    <property type="protein sequence ID" value="NWJ42824.1"/>
    <property type="molecule type" value="Genomic_DNA"/>
</dbReference>
<evidence type="ECO:0000313" key="2">
    <source>
        <dbReference type="Proteomes" id="UP000523105"/>
    </source>
</evidence>
<dbReference type="InterPro" id="IPR013184">
    <property type="entry name" value="Lactococcus_phage_c2_E2"/>
</dbReference>